<comment type="caution">
    <text evidence="2">The sequence shown here is derived from an EMBL/GenBank/DDBJ whole genome shotgun (WGS) entry which is preliminary data.</text>
</comment>
<protein>
    <submittedName>
        <fullName evidence="2">Uncharacterized protein</fullName>
    </submittedName>
</protein>
<organism evidence="2 3">
    <name type="scientific">Sphingobacterium siyangense</name>
    <dbReference type="NCBI Taxonomy" id="459529"/>
    <lineage>
        <taxon>Bacteria</taxon>
        <taxon>Pseudomonadati</taxon>
        <taxon>Bacteroidota</taxon>
        <taxon>Sphingobacteriia</taxon>
        <taxon>Sphingobacteriales</taxon>
        <taxon>Sphingobacteriaceae</taxon>
        <taxon>Sphingobacterium</taxon>
    </lineage>
</organism>
<evidence type="ECO:0000313" key="2">
    <source>
        <dbReference type="EMBL" id="TWI20748.1"/>
    </source>
</evidence>
<keyword evidence="1" id="KW-1133">Transmembrane helix</keyword>
<evidence type="ECO:0000313" key="3">
    <source>
        <dbReference type="Proteomes" id="UP000315908"/>
    </source>
</evidence>
<reference evidence="2 3" key="1">
    <citation type="journal article" date="2015" name="Stand. Genomic Sci.">
        <title>Genomic Encyclopedia of Bacterial and Archaeal Type Strains, Phase III: the genomes of soil and plant-associated and newly described type strains.</title>
        <authorList>
            <person name="Whitman W.B."/>
            <person name="Woyke T."/>
            <person name="Klenk H.P."/>
            <person name="Zhou Y."/>
            <person name="Lilburn T.G."/>
            <person name="Beck B.J."/>
            <person name="De Vos P."/>
            <person name="Vandamme P."/>
            <person name="Eisen J.A."/>
            <person name="Garrity G."/>
            <person name="Hugenholtz P."/>
            <person name="Kyrpides N.C."/>
        </authorList>
    </citation>
    <scope>NUCLEOTIDE SEQUENCE [LARGE SCALE GENOMIC DNA]</scope>
    <source>
        <strain evidence="2 3">CGMCC 1.6855</strain>
    </source>
</reference>
<dbReference type="EMBL" id="VLKR01000009">
    <property type="protein sequence ID" value="TWI20748.1"/>
    <property type="molecule type" value="Genomic_DNA"/>
</dbReference>
<sequence length="222" mass="26200">MFLPHLFTFLENKKKALYFFENPHNRSITPYFFNIFKMKTGTHCIQIQCGCKIYEPSNIKRPFMNKTLFRNLFIVLSFVVILLPIYPSMRSYFSKTCITEKYGVNYNEQRKKLGLHPIPASWGRRNLDSCIIWYNPSGNIGHRWKNIYFKGCSIKKELDLFSFGYDAEKRQYTKVLEVTTDYDLQEKVLDIRYKVLTASYSKQIEKKDADSLISSLALNDSK</sequence>
<name>A0A562MLQ6_9SPHI</name>
<keyword evidence="1" id="KW-0812">Transmembrane</keyword>
<feature type="transmembrane region" description="Helical" evidence="1">
    <location>
        <begin position="68"/>
        <end position="86"/>
    </location>
</feature>
<accession>A0A562MLQ6</accession>
<keyword evidence="1" id="KW-0472">Membrane</keyword>
<proteinExistence type="predicted"/>
<evidence type="ECO:0000256" key="1">
    <source>
        <dbReference type="SAM" id="Phobius"/>
    </source>
</evidence>
<dbReference type="AlphaFoldDB" id="A0A562MLQ6"/>
<gene>
    <name evidence="2" type="ORF">IQ31_02139</name>
</gene>
<dbReference type="Proteomes" id="UP000315908">
    <property type="component" value="Unassembled WGS sequence"/>
</dbReference>